<dbReference type="PANTHER" id="PTHR13447">
    <property type="entry name" value="MITOCHONDRIAL 28S RIBOSOMAL PROTEIN S28"/>
    <property type="match status" value="1"/>
</dbReference>
<dbReference type="EMBL" id="BTSY01000006">
    <property type="protein sequence ID" value="GMT32350.1"/>
    <property type="molecule type" value="Genomic_DNA"/>
</dbReference>
<dbReference type="Proteomes" id="UP001432322">
    <property type="component" value="Unassembled WGS sequence"/>
</dbReference>
<dbReference type="InterPro" id="IPR019375">
    <property type="entry name" value="Ribosomal_bS1m"/>
</dbReference>
<dbReference type="GO" id="GO:0005763">
    <property type="term" value="C:mitochondrial small ribosomal subunit"/>
    <property type="evidence" value="ECO:0007669"/>
    <property type="project" value="TreeGrafter"/>
</dbReference>
<evidence type="ECO:0008006" key="4">
    <source>
        <dbReference type="Google" id="ProtNLM"/>
    </source>
</evidence>
<proteinExistence type="predicted"/>
<gene>
    <name evidence="2" type="ORF">PFISCL1PPCAC_23647</name>
</gene>
<name>A0AAV5WP25_9BILA</name>
<reference evidence="2" key="1">
    <citation type="submission" date="2023-10" db="EMBL/GenBank/DDBJ databases">
        <title>Genome assembly of Pristionchus species.</title>
        <authorList>
            <person name="Yoshida K."/>
            <person name="Sommer R.J."/>
        </authorList>
    </citation>
    <scope>NUCLEOTIDE SEQUENCE</scope>
    <source>
        <strain evidence="2">RS5133</strain>
    </source>
</reference>
<feature type="compositionally biased region" description="Basic and acidic residues" evidence="1">
    <location>
        <begin position="164"/>
        <end position="188"/>
    </location>
</feature>
<organism evidence="2 3">
    <name type="scientific">Pristionchus fissidentatus</name>
    <dbReference type="NCBI Taxonomy" id="1538716"/>
    <lineage>
        <taxon>Eukaryota</taxon>
        <taxon>Metazoa</taxon>
        <taxon>Ecdysozoa</taxon>
        <taxon>Nematoda</taxon>
        <taxon>Chromadorea</taxon>
        <taxon>Rhabditida</taxon>
        <taxon>Rhabditina</taxon>
        <taxon>Diplogasteromorpha</taxon>
        <taxon>Diplogasteroidea</taxon>
        <taxon>Neodiplogasteridae</taxon>
        <taxon>Pristionchus</taxon>
    </lineage>
</organism>
<evidence type="ECO:0000256" key="1">
    <source>
        <dbReference type="SAM" id="MobiDB-lite"/>
    </source>
</evidence>
<evidence type="ECO:0000313" key="3">
    <source>
        <dbReference type="Proteomes" id="UP001432322"/>
    </source>
</evidence>
<keyword evidence="3" id="KW-1185">Reference proteome</keyword>
<comment type="caution">
    <text evidence="2">The sequence shown here is derived from an EMBL/GenBank/DDBJ whole genome shotgun (WGS) entry which is preliminary data.</text>
</comment>
<protein>
    <recommendedName>
        <fullName evidence="4">Mrps-28</fullName>
    </recommendedName>
</protein>
<dbReference type="Pfam" id="PF10246">
    <property type="entry name" value="MRP-S35"/>
    <property type="match status" value="1"/>
</dbReference>
<evidence type="ECO:0000313" key="2">
    <source>
        <dbReference type="EMBL" id="GMT32350.1"/>
    </source>
</evidence>
<dbReference type="AlphaFoldDB" id="A0AAV5WP25"/>
<accession>A0AAV5WP25</accession>
<dbReference type="PANTHER" id="PTHR13447:SF2">
    <property type="entry name" value="SMALL RIBOSOMAL SUBUNIT PROTEIN BS1M"/>
    <property type="match status" value="1"/>
</dbReference>
<feature type="region of interest" description="Disordered" evidence="1">
    <location>
        <begin position="159"/>
        <end position="188"/>
    </location>
</feature>
<sequence length="188" mass="20998">MNVTLRAPSSLLRVILRPRTLTTTSSAASTPSTASENLNFDDLVDNIGRTASETSNKGLSFATMLRRSKFMQLGDFEGRLVVGKVERRVADDLYIDLGLKFHAVCKAPVVNNEVYVRGARVLVRLHDPELSERFLGSARDLTLLEADATLMRLIFSPLSPPRHQTAEKSEKKVQKEEKRDKEEATVNE</sequence>